<evidence type="ECO:0000313" key="3">
    <source>
        <dbReference type="Proteomes" id="UP001175226"/>
    </source>
</evidence>
<evidence type="ECO:0000313" key="2">
    <source>
        <dbReference type="EMBL" id="KAK0440295.1"/>
    </source>
</evidence>
<comment type="caution">
    <text evidence="2">The sequence shown here is derived from an EMBL/GenBank/DDBJ whole genome shotgun (WGS) entry which is preliminary data.</text>
</comment>
<feature type="compositionally biased region" description="Low complexity" evidence="1">
    <location>
        <begin position="40"/>
        <end position="60"/>
    </location>
</feature>
<proteinExistence type="predicted"/>
<evidence type="ECO:0000256" key="1">
    <source>
        <dbReference type="SAM" id="MobiDB-lite"/>
    </source>
</evidence>
<feature type="region of interest" description="Disordered" evidence="1">
    <location>
        <begin position="1"/>
        <end position="27"/>
    </location>
</feature>
<keyword evidence="3" id="KW-1185">Reference proteome</keyword>
<accession>A0AA39JE43</accession>
<gene>
    <name evidence="2" type="ORF">EV421DRAFT_1737365</name>
</gene>
<feature type="region of interest" description="Disordered" evidence="1">
    <location>
        <begin position="224"/>
        <end position="244"/>
    </location>
</feature>
<organism evidence="2 3">
    <name type="scientific">Armillaria borealis</name>
    <dbReference type="NCBI Taxonomy" id="47425"/>
    <lineage>
        <taxon>Eukaryota</taxon>
        <taxon>Fungi</taxon>
        <taxon>Dikarya</taxon>
        <taxon>Basidiomycota</taxon>
        <taxon>Agaricomycotina</taxon>
        <taxon>Agaricomycetes</taxon>
        <taxon>Agaricomycetidae</taxon>
        <taxon>Agaricales</taxon>
        <taxon>Marasmiineae</taxon>
        <taxon>Physalacriaceae</taxon>
        <taxon>Armillaria</taxon>
    </lineage>
</organism>
<dbReference type="AlphaFoldDB" id="A0AA39JE43"/>
<reference evidence="2" key="1">
    <citation type="submission" date="2023-06" db="EMBL/GenBank/DDBJ databases">
        <authorList>
            <consortium name="Lawrence Berkeley National Laboratory"/>
            <person name="Ahrendt S."/>
            <person name="Sahu N."/>
            <person name="Indic B."/>
            <person name="Wong-Bajracharya J."/>
            <person name="Merenyi Z."/>
            <person name="Ke H.-M."/>
            <person name="Monk M."/>
            <person name="Kocsube S."/>
            <person name="Drula E."/>
            <person name="Lipzen A."/>
            <person name="Balint B."/>
            <person name="Henrissat B."/>
            <person name="Andreopoulos B."/>
            <person name="Martin F.M."/>
            <person name="Harder C.B."/>
            <person name="Rigling D."/>
            <person name="Ford K.L."/>
            <person name="Foster G.D."/>
            <person name="Pangilinan J."/>
            <person name="Papanicolaou A."/>
            <person name="Barry K."/>
            <person name="LaButti K."/>
            <person name="Viragh M."/>
            <person name="Koriabine M."/>
            <person name="Yan M."/>
            <person name="Riley R."/>
            <person name="Champramary S."/>
            <person name="Plett K.L."/>
            <person name="Tsai I.J."/>
            <person name="Slot J."/>
            <person name="Sipos G."/>
            <person name="Plett J."/>
            <person name="Nagy L.G."/>
            <person name="Grigoriev I.V."/>
        </authorList>
    </citation>
    <scope>NUCLEOTIDE SEQUENCE</scope>
    <source>
        <strain evidence="2">FPL87.14</strain>
    </source>
</reference>
<feature type="compositionally biased region" description="Basic and acidic residues" evidence="1">
    <location>
        <begin position="232"/>
        <end position="242"/>
    </location>
</feature>
<name>A0AA39JE43_9AGAR</name>
<sequence length="363" mass="39564">MMRPKPTAEKRVADDQGGGPNKKNKQVHVLLSDYLLTSSSDRASDGNATNASTLSNTSTNPGTKAVATPPPSPSKAVVNFAETGVQLPVGVIILDGVGSAAIDVSSGTRGPVPVVAMHDHCCGNLGKIKRILNSYILMPSYGRLHNIYTADPKDFQLNAVGRDKQNPTSWQIGNRHSDSKTVSFYITEILASFLATVLNFDVLTVPVKEGGLYFSTFKQGAAEWDSTSRPPKRGDHGPDIRSSKKPVPIFDGRENFKLREYWDLNPLRGGEVSRYSTALVIFTIGKFRSQNGMHVSFNVQSIIALADRISLDWSKDPDPEWHESLFDEKALGVLRAVPYELFDESTAANNETDDDDGEDVGVL</sequence>
<dbReference type="EMBL" id="JAUEPT010000034">
    <property type="protein sequence ID" value="KAK0440295.1"/>
    <property type="molecule type" value="Genomic_DNA"/>
</dbReference>
<dbReference type="Proteomes" id="UP001175226">
    <property type="component" value="Unassembled WGS sequence"/>
</dbReference>
<protein>
    <submittedName>
        <fullName evidence="2">Uncharacterized protein</fullName>
    </submittedName>
</protein>
<feature type="region of interest" description="Disordered" evidence="1">
    <location>
        <begin position="40"/>
        <end position="73"/>
    </location>
</feature>
<feature type="compositionally biased region" description="Basic and acidic residues" evidence="1">
    <location>
        <begin position="1"/>
        <end position="14"/>
    </location>
</feature>